<dbReference type="Proteomes" id="UP001596083">
    <property type="component" value="Unassembled WGS sequence"/>
</dbReference>
<evidence type="ECO:0000256" key="1">
    <source>
        <dbReference type="ARBA" id="ARBA00022729"/>
    </source>
</evidence>
<dbReference type="PROSITE" id="PS51257">
    <property type="entry name" value="PROKAR_LIPOPROTEIN"/>
    <property type="match status" value="1"/>
</dbReference>
<evidence type="ECO:0000313" key="5">
    <source>
        <dbReference type="EMBL" id="MFC5722842.1"/>
    </source>
</evidence>
<dbReference type="PANTHER" id="PTHR15462">
    <property type="entry name" value="SERINE PROTEASE"/>
    <property type="match status" value="1"/>
</dbReference>
<keyword evidence="6" id="KW-1185">Reference proteome</keyword>
<dbReference type="Gene3D" id="2.40.10.10">
    <property type="entry name" value="Trypsin-like serine proteases"/>
    <property type="match status" value="2"/>
</dbReference>
<organism evidence="5 6">
    <name type="scientific">Streptomyces gamaensis</name>
    <dbReference type="NCBI Taxonomy" id="1763542"/>
    <lineage>
        <taxon>Bacteria</taxon>
        <taxon>Bacillati</taxon>
        <taxon>Actinomycetota</taxon>
        <taxon>Actinomycetes</taxon>
        <taxon>Kitasatosporales</taxon>
        <taxon>Streptomycetaceae</taxon>
        <taxon>Streptomyces</taxon>
    </lineage>
</organism>
<feature type="domain" description="Peptidase S1" evidence="4">
    <location>
        <begin position="36"/>
        <end position="240"/>
    </location>
</feature>
<keyword evidence="5" id="KW-0378">Hydrolase</keyword>
<feature type="compositionally biased region" description="Basic and acidic residues" evidence="2">
    <location>
        <begin position="172"/>
        <end position="181"/>
    </location>
</feature>
<dbReference type="Pfam" id="PF00089">
    <property type="entry name" value="Trypsin"/>
    <property type="match status" value="1"/>
</dbReference>
<evidence type="ECO:0000256" key="3">
    <source>
        <dbReference type="SAM" id="SignalP"/>
    </source>
</evidence>
<dbReference type="SUPFAM" id="SSF50494">
    <property type="entry name" value="Trypsin-like serine proteases"/>
    <property type="match status" value="1"/>
</dbReference>
<accession>A0ABW0Z4U5</accession>
<protein>
    <submittedName>
        <fullName evidence="5">Trypsin-like serine peptidase</fullName>
        <ecNumber evidence="5">3.4.21.-</ecNumber>
    </submittedName>
</protein>
<dbReference type="InterPro" id="IPR009003">
    <property type="entry name" value="Peptidase_S1_PA"/>
</dbReference>
<dbReference type="EMBL" id="JBHSPB010000014">
    <property type="protein sequence ID" value="MFC5722842.1"/>
    <property type="molecule type" value="Genomic_DNA"/>
</dbReference>
<dbReference type="GO" id="GO:0016787">
    <property type="term" value="F:hydrolase activity"/>
    <property type="evidence" value="ECO:0007669"/>
    <property type="project" value="UniProtKB-KW"/>
</dbReference>
<evidence type="ECO:0000259" key="4">
    <source>
        <dbReference type="Pfam" id="PF00089"/>
    </source>
</evidence>
<dbReference type="RefSeq" id="WP_390318599.1">
    <property type="nucleotide sequence ID" value="NZ_JBHSPB010000014.1"/>
</dbReference>
<dbReference type="PANTHER" id="PTHR15462:SF8">
    <property type="entry name" value="SERINE PROTEASE"/>
    <property type="match status" value="1"/>
</dbReference>
<name>A0ABW0Z4U5_9ACTN</name>
<dbReference type="EC" id="3.4.21.-" evidence="5"/>
<sequence length="261" mass="27780">MTPRLRRGHAVLAVGTALALGACAQPATPRAAPFDGVPYVGVLLDDEGEHWCTASVVDSPNGNVLATAAHCVFPLVGDPKDGEQTGPSEVGLEFAPGFSGTASGRSPYGKWKVRGIHIDDRWKDEEDDGADYAFLTVEPDERGRSVQEAVGATIPDWSSGFSRDVTVIGYPDSDHNPRDRPVSCTTRTRRDDEMPGMMRMECAGFWGGTSGSPWLADHAGPEHPGRLIGVLSGGNTDSESTAALFDTRARALYEKAAREPG</sequence>
<gene>
    <name evidence="5" type="ORF">ACFP1Z_21985</name>
</gene>
<dbReference type="InterPro" id="IPR043504">
    <property type="entry name" value="Peptidase_S1_PA_chymotrypsin"/>
</dbReference>
<feature type="chain" id="PRO_5045220873" evidence="3">
    <location>
        <begin position="25"/>
        <end position="261"/>
    </location>
</feature>
<feature type="signal peptide" evidence="3">
    <location>
        <begin position="1"/>
        <end position="24"/>
    </location>
</feature>
<dbReference type="InterPro" id="IPR050966">
    <property type="entry name" value="Glutamyl_endopeptidase"/>
</dbReference>
<comment type="caution">
    <text evidence="5">The sequence shown here is derived from an EMBL/GenBank/DDBJ whole genome shotgun (WGS) entry which is preliminary data.</text>
</comment>
<evidence type="ECO:0000256" key="2">
    <source>
        <dbReference type="SAM" id="MobiDB-lite"/>
    </source>
</evidence>
<keyword evidence="1 3" id="KW-0732">Signal</keyword>
<feature type="region of interest" description="Disordered" evidence="2">
    <location>
        <begin position="171"/>
        <end position="190"/>
    </location>
</feature>
<evidence type="ECO:0000313" key="6">
    <source>
        <dbReference type="Proteomes" id="UP001596083"/>
    </source>
</evidence>
<proteinExistence type="predicted"/>
<reference evidence="6" key="1">
    <citation type="journal article" date="2019" name="Int. J. Syst. Evol. Microbiol.">
        <title>The Global Catalogue of Microorganisms (GCM) 10K type strain sequencing project: providing services to taxonomists for standard genome sequencing and annotation.</title>
        <authorList>
            <consortium name="The Broad Institute Genomics Platform"/>
            <consortium name="The Broad Institute Genome Sequencing Center for Infectious Disease"/>
            <person name="Wu L."/>
            <person name="Ma J."/>
        </authorList>
    </citation>
    <scope>NUCLEOTIDE SEQUENCE [LARGE SCALE GENOMIC DNA]</scope>
    <source>
        <strain evidence="6">CGMCC 4.7304</strain>
    </source>
</reference>
<dbReference type="InterPro" id="IPR001254">
    <property type="entry name" value="Trypsin_dom"/>
</dbReference>